<gene>
    <name evidence="1" type="ORF">JKF63_02076</name>
</gene>
<protein>
    <recommendedName>
        <fullName evidence="3">Paraflagellar rod component</fullName>
    </recommendedName>
</protein>
<keyword evidence="2" id="KW-1185">Reference proteome</keyword>
<accession>A0A836HNW5</accession>
<dbReference type="PANTHER" id="PTHR39665:SF2">
    <property type="entry name" value="PARAFLAGELLAR ROD COMPONENT"/>
    <property type="match status" value="1"/>
</dbReference>
<organism evidence="1 2">
    <name type="scientific">Porcisia hertigi</name>
    <dbReference type="NCBI Taxonomy" id="2761500"/>
    <lineage>
        <taxon>Eukaryota</taxon>
        <taxon>Discoba</taxon>
        <taxon>Euglenozoa</taxon>
        <taxon>Kinetoplastea</taxon>
        <taxon>Metakinetoplastina</taxon>
        <taxon>Trypanosomatida</taxon>
        <taxon>Trypanosomatidae</taxon>
        <taxon>Leishmaniinae</taxon>
        <taxon>Porcisia</taxon>
    </lineage>
</organism>
<name>A0A836HNW5_9TRYP</name>
<evidence type="ECO:0008006" key="3">
    <source>
        <dbReference type="Google" id="ProtNLM"/>
    </source>
</evidence>
<dbReference type="GeneID" id="94288196"/>
<proteinExistence type="predicted"/>
<evidence type="ECO:0000313" key="1">
    <source>
        <dbReference type="EMBL" id="KAG5495024.1"/>
    </source>
</evidence>
<reference evidence="1 2" key="1">
    <citation type="submission" date="2021-02" db="EMBL/GenBank/DDBJ databases">
        <title>Porcisia hertigi Genome sequencing and assembly.</title>
        <authorList>
            <person name="Almutairi H."/>
            <person name="Gatherer D."/>
        </authorList>
    </citation>
    <scope>NUCLEOTIDE SEQUENCE [LARGE SCALE GENOMIC DNA]</scope>
    <source>
        <strain evidence="1 2">C119</strain>
    </source>
</reference>
<dbReference type="PANTHER" id="PTHR39665">
    <property type="entry name" value="PARAFLAGELLAR ROD COMPONENT-RELATED"/>
    <property type="match status" value="1"/>
</dbReference>
<dbReference type="KEGG" id="phet:94288196"/>
<dbReference type="AlphaFoldDB" id="A0A836HNW5"/>
<dbReference type="RefSeq" id="XP_067754276.1">
    <property type="nucleotide sequence ID" value="XM_067898119.1"/>
</dbReference>
<sequence length="124" mass="14015">MSRNLIVTMSFNSPEIKIIGPVLESTIERLNEVLPVSTTSTRSIRSSQPKFEYLSNPDHWSIKLNGQFCDNEGVSRLMIVLLDALEEDGGWKLVSSQASSTRGGGALQQDFLEHYRLFFSKYEE</sequence>
<dbReference type="OrthoDB" id="239036at2759"/>
<dbReference type="Proteomes" id="UP000674318">
    <property type="component" value="Unassembled WGS sequence"/>
</dbReference>
<dbReference type="CDD" id="cd22648">
    <property type="entry name" value="Q4D6Q6-like"/>
    <property type="match status" value="1"/>
</dbReference>
<dbReference type="EMBL" id="JAFJZO010000033">
    <property type="protein sequence ID" value="KAG5495024.1"/>
    <property type="molecule type" value="Genomic_DNA"/>
</dbReference>
<evidence type="ECO:0000313" key="2">
    <source>
        <dbReference type="Proteomes" id="UP000674318"/>
    </source>
</evidence>
<comment type="caution">
    <text evidence="1">The sequence shown here is derived from an EMBL/GenBank/DDBJ whole genome shotgun (WGS) entry which is preliminary data.</text>
</comment>